<comment type="similarity">
    <text evidence="1 2">Belongs to the OprB family.</text>
</comment>
<evidence type="ECO:0000313" key="3">
    <source>
        <dbReference type="EMBL" id="BCX49642.1"/>
    </source>
</evidence>
<dbReference type="RefSeq" id="WP_338686327.1">
    <property type="nucleotide sequence ID" value="NZ_AP024702.1"/>
</dbReference>
<name>A0ABM7RI69_9BACT</name>
<dbReference type="PROSITE" id="PS51257">
    <property type="entry name" value="PROKAR_LIPOPROTEIN"/>
    <property type="match status" value="1"/>
</dbReference>
<proteinExistence type="inferred from homology"/>
<dbReference type="PANTHER" id="PTHR37944:SF1">
    <property type="entry name" value="PORIN B"/>
    <property type="match status" value="1"/>
</dbReference>
<dbReference type="InterPro" id="IPR007049">
    <property type="entry name" value="Carb-sel_porin_OprB"/>
</dbReference>
<dbReference type="EMBL" id="AP024702">
    <property type="protein sequence ID" value="BCX49642.1"/>
    <property type="molecule type" value="Genomic_DNA"/>
</dbReference>
<organism evidence="3 4">
    <name type="scientific">Haloferula helveola</name>
    <dbReference type="NCBI Taxonomy" id="490095"/>
    <lineage>
        <taxon>Bacteria</taxon>
        <taxon>Pseudomonadati</taxon>
        <taxon>Verrucomicrobiota</taxon>
        <taxon>Verrucomicrobiia</taxon>
        <taxon>Verrucomicrobiales</taxon>
        <taxon>Verrucomicrobiaceae</taxon>
        <taxon>Haloferula</taxon>
    </lineage>
</organism>
<protein>
    <submittedName>
        <fullName evidence="3">Carbohydrate porin</fullName>
    </submittedName>
</protein>
<dbReference type="Pfam" id="PF04966">
    <property type="entry name" value="OprB"/>
    <property type="match status" value="1"/>
</dbReference>
<reference evidence="3 4" key="1">
    <citation type="submission" date="2021-06" db="EMBL/GenBank/DDBJ databases">
        <title>Complete genome of Haloferula helveola possessing various polysaccharide degrading enzymes.</title>
        <authorList>
            <person name="Takami H."/>
            <person name="Huang C."/>
            <person name="Hamasaki K."/>
        </authorList>
    </citation>
    <scope>NUCLEOTIDE SEQUENCE [LARGE SCALE GENOMIC DNA]</scope>
    <source>
        <strain evidence="3 4">CN-1</strain>
    </source>
</reference>
<dbReference type="Proteomes" id="UP001374893">
    <property type="component" value="Chromosome"/>
</dbReference>
<gene>
    <name evidence="3" type="ORF">HAHE_35500</name>
</gene>
<sequence length="415" mass="44854">MKTETVLCITALTGACFAQSDAETSIWERERLAGDLFGVRNTLGSHGMDLRLEATNFYHGDLDGSGPEQLEFGGKLDLFFAMDGQKAGLWPGLFLNVHGEYRYGDASAQAGALTPVNAALISPRDSDDVFAFTNVVLTQAFSESVLLSVGKFNTIDLADRIFLGGRGVEGFMNTSFVAPPIAGRTIPISTLGAILSVLDEGKPLFNIGVLDSRSPLTGSGFDGLDDDEMTFLADYTFYTKIGGLDGTHTISGSYSTIDAFSLDANDYLRPPTGPGIIPTRQGDSWQLTYTFEQFLCQDSSDPKKGWGIFGILAVSDGNPNPFETSAVLGLAANGVNGSRPNDNFGVGFFWNGVSSDLKKTVRPIARVQDEYGVEIFYDAEIFPWFRVGADIQWVRPVLANNDDAIFGGLRTRVIF</sequence>
<keyword evidence="4" id="KW-1185">Reference proteome</keyword>
<dbReference type="InterPro" id="IPR038673">
    <property type="entry name" value="OprB_sf"/>
</dbReference>
<evidence type="ECO:0000256" key="1">
    <source>
        <dbReference type="ARBA" id="ARBA00008769"/>
    </source>
</evidence>
<dbReference type="Gene3D" id="2.40.160.180">
    <property type="entry name" value="Carbohydrate-selective porin OprB"/>
    <property type="match status" value="1"/>
</dbReference>
<accession>A0ABM7RI69</accession>
<dbReference type="InterPro" id="IPR052932">
    <property type="entry name" value="OprB_Porin"/>
</dbReference>
<evidence type="ECO:0000313" key="4">
    <source>
        <dbReference type="Proteomes" id="UP001374893"/>
    </source>
</evidence>
<evidence type="ECO:0000256" key="2">
    <source>
        <dbReference type="RuleBase" id="RU363072"/>
    </source>
</evidence>
<dbReference type="PANTHER" id="PTHR37944">
    <property type="entry name" value="PORIN B"/>
    <property type="match status" value="1"/>
</dbReference>